<dbReference type="GO" id="GO:0046983">
    <property type="term" value="F:protein dimerization activity"/>
    <property type="evidence" value="ECO:0007669"/>
    <property type="project" value="InterPro"/>
</dbReference>
<evidence type="ECO:0000313" key="9">
    <source>
        <dbReference type="Proteomes" id="UP000007431"/>
    </source>
</evidence>
<dbReference type="PANTHER" id="PTHR11945:SF534">
    <property type="entry name" value="MYOCYTE-SPECIFIC ENHANCER FACTOR 2"/>
    <property type="match status" value="1"/>
</dbReference>
<evidence type="ECO:0000256" key="4">
    <source>
        <dbReference type="ARBA" id="ARBA00023163"/>
    </source>
</evidence>
<dbReference type="GO" id="GO:0000981">
    <property type="term" value="F:DNA-binding transcription factor activity, RNA polymerase II-specific"/>
    <property type="evidence" value="ECO:0007669"/>
    <property type="project" value="TreeGrafter"/>
</dbReference>
<evidence type="ECO:0000256" key="1">
    <source>
        <dbReference type="ARBA" id="ARBA00004123"/>
    </source>
</evidence>
<evidence type="ECO:0000256" key="2">
    <source>
        <dbReference type="ARBA" id="ARBA00023015"/>
    </source>
</evidence>
<dbReference type="GO" id="GO:0045944">
    <property type="term" value="P:positive regulation of transcription by RNA polymerase II"/>
    <property type="evidence" value="ECO:0007669"/>
    <property type="project" value="TreeGrafter"/>
</dbReference>
<keyword evidence="5" id="KW-0539">Nucleus</keyword>
<feature type="compositionally biased region" description="Basic and acidic residues" evidence="6">
    <location>
        <begin position="287"/>
        <end position="300"/>
    </location>
</feature>
<keyword evidence="3" id="KW-0238">DNA-binding</keyword>
<dbReference type="HOGENOM" id="CLU_582850_0_0_1"/>
<reference evidence="8 9" key="1">
    <citation type="journal article" date="2010" name="Nat. Biotechnol.">
        <title>Genome sequence of the model mushroom Schizophyllum commune.</title>
        <authorList>
            <person name="Ohm R.A."/>
            <person name="de Jong J.F."/>
            <person name="Lugones L.G."/>
            <person name="Aerts A."/>
            <person name="Kothe E."/>
            <person name="Stajich J.E."/>
            <person name="de Vries R.P."/>
            <person name="Record E."/>
            <person name="Levasseur A."/>
            <person name="Baker S.E."/>
            <person name="Bartholomew K.A."/>
            <person name="Coutinho P.M."/>
            <person name="Erdmann S."/>
            <person name="Fowler T.J."/>
            <person name="Gathman A.C."/>
            <person name="Lombard V."/>
            <person name="Henrissat B."/>
            <person name="Knabe N."/>
            <person name="Kuees U."/>
            <person name="Lilly W.W."/>
            <person name="Lindquist E."/>
            <person name="Lucas S."/>
            <person name="Magnuson J.K."/>
            <person name="Piumi F."/>
            <person name="Raudaskoski M."/>
            <person name="Salamov A."/>
            <person name="Schmutz J."/>
            <person name="Schwarze F.W.M.R."/>
            <person name="vanKuyk P.A."/>
            <person name="Horton J.S."/>
            <person name="Grigoriev I.V."/>
            <person name="Woesten H.A.B."/>
        </authorList>
    </citation>
    <scope>NUCLEOTIDE SEQUENCE [LARGE SCALE GENOMIC DNA]</scope>
    <source>
        <strain evidence="9">H4-8 / FGSC 9210</strain>
    </source>
</reference>
<dbReference type="GO" id="GO:0000978">
    <property type="term" value="F:RNA polymerase II cis-regulatory region sequence-specific DNA binding"/>
    <property type="evidence" value="ECO:0007669"/>
    <property type="project" value="TreeGrafter"/>
</dbReference>
<feature type="region of interest" description="Disordered" evidence="6">
    <location>
        <begin position="110"/>
        <end position="187"/>
    </location>
</feature>
<dbReference type="PANTHER" id="PTHR11945">
    <property type="entry name" value="MADS BOX PROTEIN"/>
    <property type="match status" value="1"/>
</dbReference>
<dbReference type="InterPro" id="IPR036879">
    <property type="entry name" value="TF_MADSbox_sf"/>
</dbReference>
<feature type="domain" description="MADS-box" evidence="7">
    <location>
        <begin position="43"/>
        <end position="84"/>
    </location>
</feature>
<protein>
    <recommendedName>
        <fullName evidence="7">MADS-box domain-containing protein</fullName>
    </recommendedName>
</protein>
<gene>
    <name evidence="8" type="ORF">SCHCODRAFT_234974</name>
</gene>
<dbReference type="STRING" id="578458.D8Q5B3"/>
<name>D8Q5B3_SCHCM</name>
<evidence type="ECO:0000256" key="3">
    <source>
        <dbReference type="ARBA" id="ARBA00023125"/>
    </source>
</evidence>
<dbReference type="VEuPathDB" id="FungiDB:SCHCODRAFT_02625693"/>
<dbReference type="eggNOG" id="KOG0014">
    <property type="taxonomic scope" value="Eukaryota"/>
</dbReference>
<organism evidence="9">
    <name type="scientific">Schizophyllum commune (strain H4-8 / FGSC 9210)</name>
    <name type="common">Split gill fungus</name>
    <dbReference type="NCBI Taxonomy" id="578458"/>
    <lineage>
        <taxon>Eukaryota</taxon>
        <taxon>Fungi</taxon>
        <taxon>Dikarya</taxon>
        <taxon>Basidiomycota</taxon>
        <taxon>Agaricomycotina</taxon>
        <taxon>Agaricomycetes</taxon>
        <taxon>Agaricomycetidae</taxon>
        <taxon>Agaricales</taxon>
        <taxon>Schizophyllaceae</taxon>
        <taxon>Schizophyllum</taxon>
    </lineage>
</organism>
<dbReference type="SMART" id="SM00432">
    <property type="entry name" value="MADS"/>
    <property type="match status" value="1"/>
</dbReference>
<dbReference type="EMBL" id="GL377306">
    <property type="protein sequence ID" value="EFI97376.1"/>
    <property type="molecule type" value="Genomic_DNA"/>
</dbReference>
<dbReference type="GO" id="GO:0005634">
    <property type="term" value="C:nucleus"/>
    <property type="evidence" value="ECO:0007669"/>
    <property type="project" value="UniProtKB-SubCell"/>
</dbReference>
<evidence type="ECO:0000259" key="7">
    <source>
        <dbReference type="PROSITE" id="PS50066"/>
    </source>
</evidence>
<dbReference type="InterPro" id="IPR002100">
    <property type="entry name" value="TF_MADSbox"/>
</dbReference>
<keyword evidence="4" id="KW-0804">Transcription</keyword>
<accession>D8Q5B3</accession>
<feature type="region of interest" description="Disordered" evidence="6">
    <location>
        <begin position="240"/>
        <end position="267"/>
    </location>
</feature>
<comment type="subcellular location">
    <subcellularLocation>
        <location evidence="1">Nucleus</location>
    </subcellularLocation>
</comment>
<dbReference type="Gene3D" id="3.40.1810.10">
    <property type="entry name" value="Transcription factor, MADS-box"/>
    <property type="match status" value="1"/>
</dbReference>
<dbReference type="InParanoid" id="D8Q5B3"/>
<dbReference type="Pfam" id="PF00319">
    <property type="entry name" value="SRF-TF"/>
    <property type="match status" value="1"/>
</dbReference>
<evidence type="ECO:0000256" key="6">
    <source>
        <dbReference type="SAM" id="MobiDB-lite"/>
    </source>
</evidence>
<feature type="region of interest" description="Disordered" evidence="6">
    <location>
        <begin position="399"/>
        <end position="469"/>
    </location>
</feature>
<sequence length="469" mass="48629">MHSVVGGEPEAGAVQHASAAWKGARKCPLGRGAKRKCANYGARVQNERNRSVTLQKRKAGLLKKAYELGVLCSVDIAVIIFEERPNHRVKLYQYASSNIDRIVQRQTKYRGETDTLGPADFGGAEYVQDDDEDEDDAHEEDVRPAKRARRVAGPRDDQDDEDDSQDNRERKGSTGHGDSKHGPPSFDFLRALAGDAAYNNLAGFNPSAAGSFGSSSPPGFNAAQYAALAHQAALARQAAMLPSSSYRPGPSRGATHPTSSERGGIPNISDRALLNAERMALASERERHAALTSERERASSDARFQIPSPVSRPGTAGPDLDWALLAARAGGGGGLGGSGGSGPGGGGGALGLGSTPTPLSVFNNLPSLPFGVGAFDGDTFDGRGGGAVRASSLSDARAFPGPLGGGGDGFKPGIPPFEWPPASGGSNSRRNSARDGDGGGGGGDPHGEGKDDWLNFLSGGGWPVKQEAP</sequence>
<evidence type="ECO:0000313" key="8">
    <source>
        <dbReference type="EMBL" id="EFI97376.1"/>
    </source>
</evidence>
<dbReference type="PRINTS" id="PR00404">
    <property type="entry name" value="MADSDOMAIN"/>
</dbReference>
<feature type="region of interest" description="Disordered" evidence="6">
    <location>
        <begin position="287"/>
        <end position="317"/>
    </location>
</feature>
<dbReference type="Proteomes" id="UP000007431">
    <property type="component" value="Unassembled WGS sequence"/>
</dbReference>
<keyword evidence="2" id="KW-0805">Transcription regulation</keyword>
<keyword evidence="9" id="KW-1185">Reference proteome</keyword>
<proteinExistence type="predicted"/>
<dbReference type="SUPFAM" id="SSF55455">
    <property type="entry name" value="SRF-like"/>
    <property type="match status" value="1"/>
</dbReference>
<feature type="compositionally biased region" description="Low complexity" evidence="6">
    <location>
        <begin position="240"/>
        <end position="253"/>
    </location>
</feature>
<feature type="compositionally biased region" description="Basic and acidic residues" evidence="6">
    <location>
        <begin position="165"/>
        <end position="181"/>
    </location>
</feature>
<dbReference type="PROSITE" id="PS50066">
    <property type="entry name" value="MADS_BOX_2"/>
    <property type="match status" value="1"/>
</dbReference>
<dbReference type="AlphaFoldDB" id="D8Q5B3"/>
<feature type="compositionally biased region" description="Acidic residues" evidence="6">
    <location>
        <begin position="127"/>
        <end position="139"/>
    </location>
</feature>
<evidence type="ECO:0000256" key="5">
    <source>
        <dbReference type="ARBA" id="ARBA00023242"/>
    </source>
</evidence>